<dbReference type="RefSeq" id="WP_214394410.1">
    <property type="nucleotide sequence ID" value="NZ_JAHBOL010000002.1"/>
</dbReference>
<dbReference type="GO" id="GO:0016787">
    <property type="term" value="F:hydrolase activity"/>
    <property type="evidence" value="ECO:0007669"/>
    <property type="project" value="UniProtKB-KW"/>
</dbReference>
<keyword evidence="2" id="KW-0378">Hydrolase</keyword>
<evidence type="ECO:0000259" key="1">
    <source>
        <dbReference type="Pfam" id="PF12697"/>
    </source>
</evidence>
<organism evidence="2 3">
    <name type="scientific">Mycolicibacterium goodii</name>
    <name type="common">Mycobacterium goodii</name>
    <dbReference type="NCBI Taxonomy" id="134601"/>
    <lineage>
        <taxon>Bacteria</taxon>
        <taxon>Bacillati</taxon>
        <taxon>Actinomycetota</taxon>
        <taxon>Actinomycetes</taxon>
        <taxon>Mycobacteriales</taxon>
        <taxon>Mycobacteriaceae</taxon>
        <taxon>Mycolicibacterium</taxon>
    </lineage>
</organism>
<proteinExistence type="predicted"/>
<dbReference type="InterPro" id="IPR000073">
    <property type="entry name" value="AB_hydrolase_1"/>
</dbReference>
<dbReference type="SUPFAM" id="SSF53474">
    <property type="entry name" value="alpha/beta-Hydrolases"/>
    <property type="match status" value="1"/>
</dbReference>
<dbReference type="InterPro" id="IPR050228">
    <property type="entry name" value="Carboxylesterase_BioH"/>
</dbReference>
<dbReference type="Gene3D" id="3.40.50.1820">
    <property type="entry name" value="alpha/beta hydrolase"/>
    <property type="match status" value="1"/>
</dbReference>
<protein>
    <submittedName>
        <fullName evidence="2">Alpha/beta hydrolase</fullName>
    </submittedName>
</protein>
<sequence>MSAADSPPILFLHSMFGTPDLVTPWVEALSGEGYDVHVPALPGRDPIDEAVLARTGIDECLSRALDAYDRIGEPAVVIGHSLGGLLAQKIAALREPVAVVLLASVPPGVLWPQLRALPHLAPLLPKNLAGKPFLPSLRTLREVPLSTLAAHDRDALARRMVPDSGRVFREMCTGGAATRVDPAQVTCPVLCVSGGADRNVAGWISRRIAERYRAEHWIHPDAPHWIIAESLVPAVAPPVLAWLRRVLDASTQSPAQVSGADNC</sequence>
<dbReference type="PANTHER" id="PTHR43194:SF5">
    <property type="entry name" value="PIMELOYL-[ACYL-CARRIER PROTEIN] METHYL ESTER ESTERASE"/>
    <property type="match status" value="1"/>
</dbReference>
<keyword evidence="3" id="KW-1185">Reference proteome</keyword>
<dbReference type="InterPro" id="IPR029058">
    <property type="entry name" value="AB_hydrolase_fold"/>
</dbReference>
<reference evidence="2 3" key="1">
    <citation type="submission" date="2021-05" db="EMBL/GenBank/DDBJ databases">
        <title>Draft Genome Sequences of Clinical Respiratory Isolates of Mycobacterium goodii Recovered in Ireland.</title>
        <authorList>
            <person name="Flanagan P.R."/>
            <person name="Mok S."/>
            <person name="Roycroft E."/>
            <person name="Rogers T.R."/>
            <person name="Fitzgibbon M."/>
        </authorList>
    </citation>
    <scope>NUCLEOTIDE SEQUENCE [LARGE SCALE GENOMIC DNA]</scope>
    <source>
        <strain evidence="2 3">14IE55</strain>
    </source>
</reference>
<dbReference type="Proteomes" id="UP000696413">
    <property type="component" value="Unassembled WGS sequence"/>
</dbReference>
<comment type="caution">
    <text evidence="2">The sequence shown here is derived from an EMBL/GenBank/DDBJ whole genome shotgun (WGS) entry which is preliminary data.</text>
</comment>
<evidence type="ECO:0000313" key="3">
    <source>
        <dbReference type="Proteomes" id="UP000696413"/>
    </source>
</evidence>
<name>A0ABS6HIL7_MYCGD</name>
<gene>
    <name evidence="2" type="ORF">KL859_05880</name>
</gene>
<dbReference type="PANTHER" id="PTHR43194">
    <property type="entry name" value="HYDROLASE ALPHA/BETA FOLD FAMILY"/>
    <property type="match status" value="1"/>
</dbReference>
<evidence type="ECO:0000313" key="2">
    <source>
        <dbReference type="EMBL" id="MBU8822405.1"/>
    </source>
</evidence>
<accession>A0ABS6HIL7</accession>
<dbReference type="EMBL" id="JAHBOM010000004">
    <property type="protein sequence ID" value="MBU8822405.1"/>
    <property type="molecule type" value="Genomic_DNA"/>
</dbReference>
<feature type="domain" description="AB hydrolase-1" evidence="1">
    <location>
        <begin position="9"/>
        <end position="228"/>
    </location>
</feature>
<dbReference type="Pfam" id="PF12697">
    <property type="entry name" value="Abhydrolase_6"/>
    <property type="match status" value="1"/>
</dbReference>